<comment type="subcellular location">
    <subcellularLocation>
        <location evidence="1">Nucleus</location>
    </subcellularLocation>
</comment>
<evidence type="ECO:0000256" key="2">
    <source>
        <dbReference type="ARBA" id="ARBA00005510"/>
    </source>
</evidence>
<evidence type="ECO:0000256" key="6">
    <source>
        <dbReference type="ARBA" id="ARBA00023163"/>
    </source>
</evidence>
<reference evidence="10" key="1">
    <citation type="journal article" date="2023" name="Nat. Commun.">
        <title>Diploid and tetraploid genomes of Acorus and the evolution of monocots.</title>
        <authorList>
            <person name="Ma L."/>
            <person name="Liu K.W."/>
            <person name="Li Z."/>
            <person name="Hsiao Y.Y."/>
            <person name="Qi Y."/>
            <person name="Fu T."/>
            <person name="Tang G.D."/>
            <person name="Zhang D."/>
            <person name="Sun W.H."/>
            <person name="Liu D.K."/>
            <person name="Li Y."/>
            <person name="Chen G.Z."/>
            <person name="Liu X.D."/>
            <person name="Liao X.Y."/>
            <person name="Jiang Y.T."/>
            <person name="Yu X."/>
            <person name="Hao Y."/>
            <person name="Huang J."/>
            <person name="Zhao X.W."/>
            <person name="Ke S."/>
            <person name="Chen Y.Y."/>
            <person name="Wu W.L."/>
            <person name="Hsu J.L."/>
            <person name="Lin Y.F."/>
            <person name="Huang M.D."/>
            <person name="Li C.Y."/>
            <person name="Huang L."/>
            <person name="Wang Z.W."/>
            <person name="Zhao X."/>
            <person name="Zhong W.Y."/>
            <person name="Peng D.H."/>
            <person name="Ahmad S."/>
            <person name="Lan S."/>
            <person name="Zhang J.S."/>
            <person name="Tsai W.C."/>
            <person name="Van de Peer Y."/>
            <person name="Liu Z.J."/>
        </authorList>
    </citation>
    <scope>NUCLEOTIDE SEQUENCE</scope>
    <source>
        <strain evidence="10">CP</strain>
    </source>
</reference>
<evidence type="ECO:0000256" key="5">
    <source>
        <dbReference type="ARBA" id="ARBA00023125"/>
    </source>
</evidence>
<evidence type="ECO:0000256" key="8">
    <source>
        <dbReference type="SAM" id="MobiDB-lite"/>
    </source>
</evidence>
<dbReference type="InterPro" id="IPR036638">
    <property type="entry name" value="HLH_DNA-bd_sf"/>
</dbReference>
<feature type="compositionally biased region" description="Low complexity" evidence="8">
    <location>
        <begin position="61"/>
        <end position="70"/>
    </location>
</feature>
<proteinExistence type="inferred from homology"/>
<keyword evidence="11" id="KW-1185">Reference proteome</keyword>
<keyword evidence="5" id="KW-0238">DNA-binding</keyword>
<comment type="caution">
    <text evidence="10">The sequence shown here is derived from an EMBL/GenBank/DDBJ whole genome shotgun (WGS) entry which is preliminary data.</text>
</comment>
<evidence type="ECO:0000256" key="1">
    <source>
        <dbReference type="ARBA" id="ARBA00004123"/>
    </source>
</evidence>
<comment type="similarity">
    <text evidence="2">Belongs to the bHLH protein family.</text>
</comment>
<gene>
    <name evidence="10" type="primary">BHLH68</name>
    <name evidence="10" type="ORF">QJS10_CPB18g01099</name>
</gene>
<evidence type="ECO:0000256" key="3">
    <source>
        <dbReference type="ARBA" id="ARBA00011738"/>
    </source>
</evidence>
<feature type="compositionally biased region" description="Low complexity" evidence="8">
    <location>
        <begin position="21"/>
        <end position="42"/>
    </location>
</feature>
<dbReference type="FunFam" id="4.10.280.10:FF:000032">
    <property type="entry name" value="Transcription factor bHLH123 family"/>
    <property type="match status" value="1"/>
</dbReference>
<organism evidence="10 11">
    <name type="scientific">Acorus calamus</name>
    <name type="common">Sweet flag</name>
    <dbReference type="NCBI Taxonomy" id="4465"/>
    <lineage>
        <taxon>Eukaryota</taxon>
        <taxon>Viridiplantae</taxon>
        <taxon>Streptophyta</taxon>
        <taxon>Embryophyta</taxon>
        <taxon>Tracheophyta</taxon>
        <taxon>Spermatophyta</taxon>
        <taxon>Magnoliopsida</taxon>
        <taxon>Liliopsida</taxon>
        <taxon>Acoraceae</taxon>
        <taxon>Acorus</taxon>
    </lineage>
</organism>
<dbReference type="GO" id="GO:0000978">
    <property type="term" value="F:RNA polymerase II cis-regulatory region sequence-specific DNA binding"/>
    <property type="evidence" value="ECO:0007669"/>
    <property type="project" value="TreeGrafter"/>
</dbReference>
<dbReference type="InterPro" id="IPR045843">
    <property type="entry name" value="IND-like"/>
</dbReference>
<evidence type="ECO:0000256" key="7">
    <source>
        <dbReference type="ARBA" id="ARBA00023242"/>
    </source>
</evidence>
<dbReference type="GO" id="GO:0046983">
    <property type="term" value="F:protein dimerization activity"/>
    <property type="evidence" value="ECO:0007669"/>
    <property type="project" value="InterPro"/>
</dbReference>
<name>A0AAV9CPP6_ACOCL</name>
<dbReference type="PROSITE" id="PS50888">
    <property type="entry name" value="BHLH"/>
    <property type="match status" value="1"/>
</dbReference>
<dbReference type="InterPro" id="IPR011598">
    <property type="entry name" value="bHLH_dom"/>
</dbReference>
<dbReference type="GO" id="GO:0005634">
    <property type="term" value="C:nucleus"/>
    <property type="evidence" value="ECO:0007669"/>
    <property type="project" value="UniProtKB-SubCell"/>
</dbReference>
<dbReference type="PANTHER" id="PTHR16223:SF136">
    <property type="entry name" value="TRANSCRIPTION FACTOR BHLH133-RELATED"/>
    <property type="match status" value="1"/>
</dbReference>
<dbReference type="PANTHER" id="PTHR16223">
    <property type="entry name" value="TRANSCRIPTION FACTOR BHLH83-RELATED"/>
    <property type="match status" value="1"/>
</dbReference>
<evidence type="ECO:0000313" key="11">
    <source>
        <dbReference type="Proteomes" id="UP001180020"/>
    </source>
</evidence>
<feature type="domain" description="BHLH" evidence="9">
    <location>
        <begin position="233"/>
        <end position="282"/>
    </location>
</feature>
<sequence length="396" mass="43509">MDPKGVFQGHAVQPMLTGNPNWWSLNNSSSDNNNNDNNSNNGGLTGLPQHPSLPVPFPYLSPSSSPAGSSNFNQYPSASNSLPLMAWQDSQGLPEGGLVGHEERCSMTQFQQEKKSWEELVLHHHQAQQGVQQVEADQVKQERSECGSYVSYNVEGHHENQFQSPRSAWAAQVALPVSSPRSCVTSFSSNMLDFSTTNNNRNSSRFEAKHPQPDHSSESNSTSSGSAFKKARVQASSAQSTFKVRKEKLGDRVTALHQLVSPFGKTDTASVLLEAIGYIRFLHSQIEALSSPYLSSGNLDNMRQSAQRERNCCIFPEDTGQLLNEVCMKRRGASDEQGDEAGPRQDLKSRGLCLVPLSFMIHMSRAITGRTIGPRPSVAVFDELQVLCCGKRGDFH</sequence>
<feature type="region of interest" description="Disordered" evidence="8">
    <location>
        <begin position="1"/>
        <end position="75"/>
    </location>
</feature>
<dbReference type="SUPFAM" id="SSF47459">
    <property type="entry name" value="HLH, helix-loop-helix DNA-binding domain"/>
    <property type="match status" value="1"/>
</dbReference>
<evidence type="ECO:0000313" key="10">
    <source>
        <dbReference type="EMBL" id="KAK1290193.1"/>
    </source>
</evidence>
<keyword evidence="4" id="KW-0805">Transcription regulation</keyword>
<keyword evidence="6" id="KW-0804">Transcription</keyword>
<evidence type="ECO:0000256" key="4">
    <source>
        <dbReference type="ARBA" id="ARBA00023015"/>
    </source>
</evidence>
<dbReference type="EMBL" id="JAUJYO010000018">
    <property type="protein sequence ID" value="KAK1290193.1"/>
    <property type="molecule type" value="Genomic_DNA"/>
</dbReference>
<dbReference type="InterPro" id="IPR045239">
    <property type="entry name" value="bHLH95_bHLH"/>
</dbReference>
<dbReference type="Gene3D" id="4.10.280.10">
    <property type="entry name" value="Helix-loop-helix DNA-binding domain"/>
    <property type="match status" value="1"/>
</dbReference>
<reference evidence="10" key="2">
    <citation type="submission" date="2023-06" db="EMBL/GenBank/DDBJ databases">
        <authorList>
            <person name="Ma L."/>
            <person name="Liu K.-W."/>
            <person name="Li Z."/>
            <person name="Hsiao Y.-Y."/>
            <person name="Qi Y."/>
            <person name="Fu T."/>
            <person name="Tang G."/>
            <person name="Zhang D."/>
            <person name="Sun W.-H."/>
            <person name="Liu D.-K."/>
            <person name="Li Y."/>
            <person name="Chen G.-Z."/>
            <person name="Liu X.-D."/>
            <person name="Liao X.-Y."/>
            <person name="Jiang Y.-T."/>
            <person name="Yu X."/>
            <person name="Hao Y."/>
            <person name="Huang J."/>
            <person name="Zhao X.-W."/>
            <person name="Ke S."/>
            <person name="Chen Y.-Y."/>
            <person name="Wu W.-L."/>
            <person name="Hsu J.-L."/>
            <person name="Lin Y.-F."/>
            <person name="Huang M.-D."/>
            <person name="Li C.-Y."/>
            <person name="Huang L."/>
            <person name="Wang Z.-W."/>
            <person name="Zhao X."/>
            <person name="Zhong W.-Y."/>
            <person name="Peng D.-H."/>
            <person name="Ahmad S."/>
            <person name="Lan S."/>
            <person name="Zhang J.-S."/>
            <person name="Tsai W.-C."/>
            <person name="Van De Peer Y."/>
            <person name="Liu Z.-J."/>
        </authorList>
    </citation>
    <scope>NUCLEOTIDE SEQUENCE</scope>
    <source>
        <strain evidence="10">CP</strain>
        <tissue evidence="10">Leaves</tissue>
    </source>
</reference>
<feature type="region of interest" description="Disordered" evidence="8">
    <location>
        <begin position="194"/>
        <end position="230"/>
    </location>
</feature>
<dbReference type="Proteomes" id="UP001180020">
    <property type="component" value="Unassembled WGS sequence"/>
</dbReference>
<accession>A0AAV9CPP6</accession>
<keyword evidence="7" id="KW-0539">Nucleus</keyword>
<dbReference type="AlphaFoldDB" id="A0AAV9CPP6"/>
<protein>
    <submittedName>
        <fullName evidence="10">Transcription factor bHLH68</fullName>
    </submittedName>
</protein>
<dbReference type="GO" id="GO:0000981">
    <property type="term" value="F:DNA-binding transcription factor activity, RNA polymerase II-specific"/>
    <property type="evidence" value="ECO:0007669"/>
    <property type="project" value="TreeGrafter"/>
</dbReference>
<evidence type="ECO:0000259" key="9">
    <source>
        <dbReference type="PROSITE" id="PS50888"/>
    </source>
</evidence>
<comment type="subunit">
    <text evidence="3">Homodimer.</text>
</comment>
<feature type="compositionally biased region" description="Basic and acidic residues" evidence="8">
    <location>
        <begin position="204"/>
        <end position="217"/>
    </location>
</feature>
<dbReference type="CDD" id="cd11393">
    <property type="entry name" value="bHLH_AtbHLH_like"/>
    <property type="match status" value="1"/>
</dbReference>